<protein>
    <submittedName>
        <fullName evidence="1">Spore photoproduct lyase</fullName>
        <ecNumber evidence="1">4.1.99.14</ecNumber>
    </submittedName>
</protein>
<gene>
    <name evidence="1" type="primary">splB</name>
    <name evidence="1" type="ORF">KQI42_07390</name>
</gene>
<reference evidence="1 2" key="1">
    <citation type="submission" date="2021-06" db="EMBL/GenBank/DDBJ databases">
        <authorList>
            <person name="Sun Q."/>
            <person name="Li D."/>
        </authorList>
    </citation>
    <scope>NUCLEOTIDE SEQUENCE [LARGE SCALE GENOMIC DNA]</scope>
    <source>
        <strain evidence="1 2">MSJ-40</strain>
    </source>
</reference>
<keyword evidence="1" id="KW-0456">Lyase</keyword>
<keyword evidence="2" id="KW-1185">Reference proteome</keyword>
<dbReference type="PANTHER" id="PTHR37822">
    <property type="entry name" value="SPORE PHOTOPRODUCT LYASE-RELATED"/>
    <property type="match status" value="1"/>
</dbReference>
<dbReference type="EMBL" id="JAHLPM010000005">
    <property type="protein sequence ID" value="MBU5437826.1"/>
    <property type="molecule type" value="Genomic_DNA"/>
</dbReference>
<dbReference type="PANTHER" id="PTHR37822:SF2">
    <property type="entry name" value="SPORE PHOTOPRODUCT LYASE"/>
    <property type="match status" value="1"/>
</dbReference>
<evidence type="ECO:0000313" key="1">
    <source>
        <dbReference type="EMBL" id="MBU5437826.1"/>
    </source>
</evidence>
<dbReference type="InterPro" id="IPR049539">
    <property type="entry name" value="SPL"/>
</dbReference>
<proteinExistence type="predicted"/>
<dbReference type="SFLD" id="SFLDG01079">
    <property type="entry name" value="spore_photoproduct_lyase_like"/>
    <property type="match status" value="1"/>
</dbReference>
<evidence type="ECO:0000313" key="2">
    <source>
        <dbReference type="Proteomes" id="UP000749471"/>
    </source>
</evidence>
<accession>A0ABS6E5L0</accession>
<dbReference type="SFLD" id="SFLDS00029">
    <property type="entry name" value="Radical_SAM"/>
    <property type="match status" value="1"/>
</dbReference>
<dbReference type="Proteomes" id="UP000749471">
    <property type="component" value="Unassembled WGS sequence"/>
</dbReference>
<organism evidence="1 2">
    <name type="scientific">Tissierella simiarum</name>
    <dbReference type="NCBI Taxonomy" id="2841534"/>
    <lineage>
        <taxon>Bacteria</taxon>
        <taxon>Bacillati</taxon>
        <taxon>Bacillota</taxon>
        <taxon>Tissierellia</taxon>
        <taxon>Tissierellales</taxon>
        <taxon>Tissierellaceae</taxon>
        <taxon>Tissierella</taxon>
    </lineage>
</organism>
<dbReference type="NCBIfam" id="TIGR04070">
    <property type="entry name" value="photo_TT_lyase"/>
    <property type="match status" value="1"/>
</dbReference>
<dbReference type="InterPro" id="IPR007197">
    <property type="entry name" value="rSAM"/>
</dbReference>
<dbReference type="EC" id="4.1.99.14" evidence="1"/>
<comment type="caution">
    <text evidence="1">The sequence shown here is derived from an EMBL/GenBank/DDBJ whole genome shotgun (WGS) entry which is preliminary data.</text>
</comment>
<sequence length="342" mass="39892">MPKQIFYEPEALNYPLGKEIFRYFKSMNIPINPTTSHNRVTGIKGDTPQEAYREAKNTLVIGVRRSKDFQSCKPSAHYQLPLATSCPGMCEYCYLSTTLGPKPYLRVYVNIDEILNITKEIIQSRSPEITIFEGAATSDPLPVEKYTGSLKKTIEFFGKEELGRFRFVTKFTNVDSLLTIQHNNHTRFRFSLNSQEIINKFEHGTPSLIERLEAAAKVVKAGYPIGFIVAPIFRFENWKNEYRSLFLLLEKYLYENLPENWSPDSLTFEFITHRFTSRAKSNITNIFPNTKLPMNEEERKFKFGQFGYGKYIYTSNEIDELKEFFLQTVEKHFPEAKIEYFI</sequence>
<name>A0ABS6E5L0_9FIRM</name>
<dbReference type="Pfam" id="PF20903">
    <property type="entry name" value="SPL"/>
    <property type="match status" value="1"/>
</dbReference>
<dbReference type="SFLD" id="SFLDF00412">
    <property type="entry name" value="spore_photoproduct_lyase_2"/>
    <property type="match status" value="1"/>
</dbReference>
<dbReference type="InterPro" id="IPR023897">
    <property type="entry name" value="SPL_firmicutes"/>
</dbReference>
<dbReference type="GO" id="GO:0016829">
    <property type="term" value="F:lyase activity"/>
    <property type="evidence" value="ECO:0007669"/>
    <property type="project" value="UniProtKB-KW"/>
</dbReference>
<dbReference type="InterPro" id="IPR034559">
    <property type="entry name" value="SPL_Clostridia"/>
</dbReference>